<evidence type="ECO:0000256" key="1">
    <source>
        <dbReference type="SAM" id="MobiDB-lite"/>
    </source>
</evidence>
<keyword evidence="3" id="KW-1185">Reference proteome</keyword>
<feature type="compositionally biased region" description="Basic and acidic residues" evidence="1">
    <location>
        <begin position="69"/>
        <end position="104"/>
    </location>
</feature>
<dbReference type="Proteomes" id="UP000324091">
    <property type="component" value="Chromosome 21"/>
</dbReference>
<sequence>MWMAAMRRHIWNETREPVRFLRMDEAAGTSRCAVATKLGTPLMNALIWLYACRTSGGTAAFQEHRRARRDPSRRIRGENNDPQRADFHPLKPSRDSGESEGGERSFGDLLSEIFSSARSSPQRDLLLRLTCVSHIYVLLAGT</sequence>
<reference evidence="2 3" key="1">
    <citation type="submission" date="2019-04" db="EMBL/GenBank/DDBJ databases">
        <title>Chromosome genome assembly for Takifugu flavidus.</title>
        <authorList>
            <person name="Xiao S."/>
        </authorList>
    </citation>
    <scope>NUCLEOTIDE SEQUENCE [LARGE SCALE GENOMIC DNA]</scope>
    <source>
        <strain evidence="2">HTHZ2018</strain>
        <tissue evidence="2">Muscle</tissue>
    </source>
</reference>
<evidence type="ECO:0000313" key="2">
    <source>
        <dbReference type="EMBL" id="TWW65680.1"/>
    </source>
</evidence>
<gene>
    <name evidence="2" type="ORF">D4764_21G0005800</name>
</gene>
<name>A0A5C6NI14_9TELE</name>
<feature type="region of interest" description="Disordered" evidence="1">
    <location>
        <begin position="59"/>
        <end position="104"/>
    </location>
</feature>
<dbReference type="EMBL" id="RHFK02000014">
    <property type="protein sequence ID" value="TWW65680.1"/>
    <property type="molecule type" value="Genomic_DNA"/>
</dbReference>
<protein>
    <submittedName>
        <fullName evidence="2">Uncharacterized protein</fullName>
    </submittedName>
</protein>
<comment type="caution">
    <text evidence="2">The sequence shown here is derived from an EMBL/GenBank/DDBJ whole genome shotgun (WGS) entry which is preliminary data.</text>
</comment>
<dbReference type="AlphaFoldDB" id="A0A5C6NI14"/>
<evidence type="ECO:0000313" key="3">
    <source>
        <dbReference type="Proteomes" id="UP000324091"/>
    </source>
</evidence>
<organism evidence="2 3">
    <name type="scientific">Takifugu flavidus</name>
    <name type="common">sansaifugu</name>
    <dbReference type="NCBI Taxonomy" id="433684"/>
    <lineage>
        <taxon>Eukaryota</taxon>
        <taxon>Metazoa</taxon>
        <taxon>Chordata</taxon>
        <taxon>Craniata</taxon>
        <taxon>Vertebrata</taxon>
        <taxon>Euteleostomi</taxon>
        <taxon>Actinopterygii</taxon>
        <taxon>Neopterygii</taxon>
        <taxon>Teleostei</taxon>
        <taxon>Neoteleostei</taxon>
        <taxon>Acanthomorphata</taxon>
        <taxon>Eupercaria</taxon>
        <taxon>Tetraodontiformes</taxon>
        <taxon>Tetradontoidea</taxon>
        <taxon>Tetraodontidae</taxon>
        <taxon>Takifugu</taxon>
    </lineage>
</organism>
<proteinExistence type="predicted"/>
<accession>A0A5C6NI14</accession>